<gene>
    <name evidence="7" type="ORF">AWY79_08115</name>
</gene>
<dbReference type="InterPro" id="IPR036188">
    <property type="entry name" value="FAD/NAD-bd_sf"/>
</dbReference>
<dbReference type="Pfam" id="PF02852">
    <property type="entry name" value="Pyr_redox_dim"/>
    <property type="match status" value="1"/>
</dbReference>
<organism evidence="7 8">
    <name type="scientific">Pseudodesulfovibrio indicus</name>
    <dbReference type="NCBI Taxonomy" id="1716143"/>
    <lineage>
        <taxon>Bacteria</taxon>
        <taxon>Pseudomonadati</taxon>
        <taxon>Thermodesulfobacteriota</taxon>
        <taxon>Desulfovibrionia</taxon>
        <taxon>Desulfovibrionales</taxon>
        <taxon>Desulfovibrionaceae</taxon>
    </lineage>
</organism>
<dbReference type="InterPro" id="IPR001100">
    <property type="entry name" value="Pyr_nuc-diS_OxRdtase"/>
</dbReference>
<dbReference type="PIRSF" id="PIRSF000350">
    <property type="entry name" value="Mercury_reductase_MerA"/>
    <property type="match status" value="1"/>
</dbReference>
<dbReference type="PRINTS" id="PR00411">
    <property type="entry name" value="PNDRDTASEI"/>
</dbReference>
<evidence type="ECO:0000256" key="2">
    <source>
        <dbReference type="ARBA" id="ARBA00007532"/>
    </source>
</evidence>
<keyword evidence="3" id="KW-0285">Flavoprotein</keyword>
<reference evidence="7 8" key="1">
    <citation type="journal article" date="2016" name="Front. Microbiol.">
        <title>Genome Sequence of the Piezophilic, Mesophilic Sulfate-Reducing Bacterium Desulfovibrio indicus J2T.</title>
        <authorList>
            <person name="Cao J."/>
            <person name="Maignien L."/>
            <person name="Shao Z."/>
            <person name="Alain K."/>
            <person name="Jebbar M."/>
        </authorList>
    </citation>
    <scope>NUCLEOTIDE SEQUENCE [LARGE SCALE GENOMIC DNA]</scope>
    <source>
        <strain evidence="7 8">J2</strain>
    </source>
</reference>
<sequence>MAEKRKFDVIVIGSGPAGGIVARKCAEAGLSVAVVERNGWGGVCPLRGCEPKKILADTAHAVVRARDMAAHGVTGDVGLDWPALMRFKHSSIDPISDAVFRSFERRGAATFHGAARFTGPDTLEVEGHGSIGADRIVVAAGAVPRRLDVPGEELLLTSDDFLDLDPLPESLIFIGGGFISFEFAGVAAAAGARATILHRSGRVLKGFDESLSRKLVLAMEAQGVAVHTDLPVRAVERHGDGVLVRCADADGGERTFVASAVVEGAGRVPDLDGLALDRAGVQAGPHGIEVDANLRSISNPRVFAAGDCAATGLPLTPVAALQADAVVRTLTGKGPATADLTGTGAVVFTHPPLSAVGRLEEQAREQGFEFDIFEGDAAGWAEHERLGLSHAGYRVLVERGTDRILGAHYLGQHAEEIANIFGLAIRHNLTRADLLAHPWAYPSFGYTVRYMLG</sequence>
<dbReference type="SUPFAM" id="SSF55424">
    <property type="entry name" value="FAD/NAD-linked reductases, dimerisation (C-terminal) domain"/>
    <property type="match status" value="1"/>
</dbReference>
<protein>
    <recommendedName>
        <fullName evidence="9">Pyridine nucleotide-disulfide oxidoreductase</fullName>
    </recommendedName>
</protein>
<feature type="domain" description="Pyridine nucleotide-disulphide oxidoreductase dimerisation" evidence="5">
    <location>
        <begin position="345"/>
        <end position="445"/>
    </location>
</feature>
<evidence type="ECO:0008006" key="9">
    <source>
        <dbReference type="Google" id="ProtNLM"/>
    </source>
</evidence>
<dbReference type="PANTHER" id="PTHR43014">
    <property type="entry name" value="MERCURIC REDUCTASE"/>
    <property type="match status" value="1"/>
</dbReference>
<evidence type="ECO:0000259" key="5">
    <source>
        <dbReference type="Pfam" id="PF02852"/>
    </source>
</evidence>
<evidence type="ECO:0000256" key="4">
    <source>
        <dbReference type="ARBA" id="ARBA00022827"/>
    </source>
</evidence>
<dbReference type="RefSeq" id="WP_066802332.1">
    <property type="nucleotide sequence ID" value="NZ_CP014206.1"/>
</dbReference>
<accession>A0ABN4M072</accession>
<name>A0ABN4M072_9BACT</name>
<dbReference type="Gene3D" id="3.50.50.60">
    <property type="entry name" value="FAD/NAD(P)-binding domain"/>
    <property type="match status" value="2"/>
</dbReference>
<dbReference type="InterPro" id="IPR023753">
    <property type="entry name" value="FAD/NAD-binding_dom"/>
</dbReference>
<feature type="domain" description="FAD/NAD(P)-binding" evidence="6">
    <location>
        <begin position="7"/>
        <end position="323"/>
    </location>
</feature>
<evidence type="ECO:0000259" key="6">
    <source>
        <dbReference type="Pfam" id="PF07992"/>
    </source>
</evidence>
<comment type="similarity">
    <text evidence="2">Belongs to the class-I pyridine nucleotide-disulfide oxidoreductase family.</text>
</comment>
<dbReference type="InterPro" id="IPR004099">
    <property type="entry name" value="Pyr_nucl-diS_OxRdtase_dimer"/>
</dbReference>
<proteinExistence type="inferred from homology"/>
<keyword evidence="4" id="KW-0274">FAD</keyword>
<dbReference type="PRINTS" id="PR00368">
    <property type="entry name" value="FADPNR"/>
</dbReference>
<dbReference type="InterPro" id="IPR016156">
    <property type="entry name" value="FAD/NAD-linked_Rdtase_dimer_sf"/>
</dbReference>
<evidence type="ECO:0000313" key="8">
    <source>
        <dbReference type="Proteomes" id="UP000055611"/>
    </source>
</evidence>
<dbReference type="Pfam" id="PF07992">
    <property type="entry name" value="Pyr_redox_2"/>
    <property type="match status" value="1"/>
</dbReference>
<evidence type="ECO:0000256" key="3">
    <source>
        <dbReference type="ARBA" id="ARBA00022630"/>
    </source>
</evidence>
<dbReference type="EMBL" id="CP014206">
    <property type="protein sequence ID" value="AMK11078.1"/>
    <property type="molecule type" value="Genomic_DNA"/>
</dbReference>
<comment type="cofactor">
    <cofactor evidence="1">
        <name>FAD</name>
        <dbReference type="ChEBI" id="CHEBI:57692"/>
    </cofactor>
</comment>
<dbReference type="SUPFAM" id="SSF51905">
    <property type="entry name" value="FAD/NAD(P)-binding domain"/>
    <property type="match status" value="1"/>
</dbReference>
<evidence type="ECO:0000256" key="1">
    <source>
        <dbReference type="ARBA" id="ARBA00001974"/>
    </source>
</evidence>
<keyword evidence="8" id="KW-1185">Reference proteome</keyword>
<dbReference type="Gene3D" id="3.30.390.30">
    <property type="match status" value="1"/>
</dbReference>
<dbReference type="PANTHER" id="PTHR43014:SF5">
    <property type="entry name" value="GLUTATHIONE REDUCTASE (NADPH)"/>
    <property type="match status" value="1"/>
</dbReference>
<evidence type="ECO:0000313" key="7">
    <source>
        <dbReference type="EMBL" id="AMK11078.1"/>
    </source>
</evidence>
<dbReference type="Proteomes" id="UP000055611">
    <property type="component" value="Chromosome"/>
</dbReference>